<dbReference type="AlphaFoldDB" id="A0A9Q2NWG5"/>
<dbReference type="EMBL" id="JAFBXF010000003">
    <property type="protein sequence ID" value="MBM2416641.1"/>
    <property type="molecule type" value="Genomic_DNA"/>
</dbReference>
<keyword evidence="4" id="KW-1185">Reference proteome</keyword>
<dbReference type="Proteomes" id="UP000809440">
    <property type="component" value="Unassembled WGS sequence"/>
</dbReference>
<evidence type="ECO:0000313" key="4">
    <source>
        <dbReference type="Proteomes" id="UP000809440"/>
    </source>
</evidence>
<accession>A0A9Q2NWG5</accession>
<evidence type="ECO:0000313" key="1">
    <source>
        <dbReference type="EMBL" id="MBM2411973.1"/>
    </source>
</evidence>
<proteinExistence type="predicted"/>
<protein>
    <submittedName>
        <fullName evidence="1">Uncharacterized protein</fullName>
    </submittedName>
</protein>
<gene>
    <name evidence="1" type="ORF">JQX41_06660</name>
    <name evidence="2" type="ORF">JQX48_06665</name>
</gene>
<evidence type="ECO:0000313" key="3">
    <source>
        <dbReference type="Proteomes" id="UP000755667"/>
    </source>
</evidence>
<comment type="caution">
    <text evidence="1">The sequence shown here is derived from an EMBL/GenBank/DDBJ whole genome shotgun (WGS) entry which is preliminary data.</text>
</comment>
<organism evidence="1 3">
    <name type="scientific">Marivita cryptomonadis</name>
    <dbReference type="NCBI Taxonomy" id="505252"/>
    <lineage>
        <taxon>Bacteria</taxon>
        <taxon>Pseudomonadati</taxon>
        <taxon>Pseudomonadota</taxon>
        <taxon>Alphaproteobacteria</taxon>
        <taxon>Rhodobacterales</taxon>
        <taxon>Roseobacteraceae</taxon>
        <taxon>Marivita</taxon>
    </lineage>
</organism>
<sequence>MDYITDQNMRYMKYWEERNVFFESLCASEQHWFFVQGYDAYIQELYLPSLSSLLNGIEATLRITLYQMDCDTAGDLSDLSPYRVLSNKLILQANNFGLEVKYLSFNEEMHFFENLNSAKPNLRDVEIVRLRNNICHGNITDFINRDLGVENSYFSPEMLKETTEKVLAISADWCEMLGRFRRKNGLLNYDTPSADQIEKDLFLYDKIKSDQE</sequence>
<dbReference type="EMBL" id="JAFBXE010000003">
    <property type="protein sequence ID" value="MBM2411973.1"/>
    <property type="molecule type" value="Genomic_DNA"/>
</dbReference>
<dbReference type="RefSeq" id="WP_138488134.1">
    <property type="nucleotide sequence ID" value="NZ_JAFBWU010000003.1"/>
</dbReference>
<evidence type="ECO:0000313" key="2">
    <source>
        <dbReference type="EMBL" id="MBM2416641.1"/>
    </source>
</evidence>
<dbReference type="Proteomes" id="UP000755667">
    <property type="component" value="Unassembled WGS sequence"/>
</dbReference>
<name>A0A9Q2NWG5_9RHOB</name>
<reference evidence="1 4" key="1">
    <citation type="submission" date="2021-01" db="EMBL/GenBank/DDBJ databases">
        <title>Diatom-associated Roseobacters Show Island Model of Population Structure.</title>
        <authorList>
            <person name="Qu L."/>
            <person name="Feng X."/>
            <person name="Chen Y."/>
            <person name="Li L."/>
            <person name="Wang X."/>
            <person name="Hu Z."/>
            <person name="Wang H."/>
            <person name="Luo H."/>
        </authorList>
    </citation>
    <scope>NUCLEOTIDE SEQUENCE</scope>
    <source>
        <strain evidence="2 4">CC28-63</strain>
        <strain evidence="1">CC28-69</strain>
    </source>
</reference>